<evidence type="ECO:0000259" key="11">
    <source>
        <dbReference type="PROSITE" id="PS50885"/>
    </source>
</evidence>
<dbReference type="PROSITE" id="PS50885">
    <property type="entry name" value="HAMP"/>
    <property type="match status" value="1"/>
</dbReference>
<evidence type="ECO:0000256" key="4">
    <source>
        <dbReference type="ARBA" id="ARBA00022692"/>
    </source>
</evidence>
<dbReference type="PROSITE" id="PS50111">
    <property type="entry name" value="CHEMOTAXIS_TRANSDUC_2"/>
    <property type="match status" value="1"/>
</dbReference>
<dbReference type="PANTHER" id="PTHR43531:SF11">
    <property type="entry name" value="METHYL-ACCEPTING CHEMOTAXIS PROTEIN 3"/>
    <property type="match status" value="1"/>
</dbReference>
<evidence type="ECO:0000256" key="5">
    <source>
        <dbReference type="ARBA" id="ARBA00022989"/>
    </source>
</evidence>
<dbReference type="Pfam" id="PF00015">
    <property type="entry name" value="MCPsignal"/>
    <property type="match status" value="1"/>
</dbReference>
<comment type="caution">
    <text evidence="12">The sequence shown here is derived from an EMBL/GenBank/DDBJ whole genome shotgun (WGS) entry which is preliminary data.</text>
</comment>
<evidence type="ECO:0000256" key="6">
    <source>
        <dbReference type="ARBA" id="ARBA00023136"/>
    </source>
</evidence>
<feature type="domain" description="Methyl-accepting transducer" evidence="10">
    <location>
        <begin position="410"/>
        <end position="639"/>
    </location>
</feature>
<dbReference type="AlphaFoldDB" id="A0A9D1YBL6"/>
<dbReference type="SMART" id="SM00283">
    <property type="entry name" value="MA"/>
    <property type="match status" value="1"/>
</dbReference>
<dbReference type="GO" id="GO:0004888">
    <property type="term" value="F:transmembrane signaling receptor activity"/>
    <property type="evidence" value="ECO:0007669"/>
    <property type="project" value="TreeGrafter"/>
</dbReference>
<sequence>MKSIRQKLLVSFLALVTVAALLCGGVGILTNYTSASALLEQQLTTTAKLAGERVSYELLSYKNAIEALGLIARLSSPDVSVAEKEQIVDQWATSYGMVRGNLLDVNGNSLFDGNNYADRDYVQEALKGNTYISTPTISKVTGELSIMVAAPLWQDGVADSTVVGVVYVVPPETFLNDIMASIHVSENGAAYMISKDGTTIADVTLDTVAVQNIENEAQSDSSLNKLAAIHADMRAGNSGFGKYTINGISKCVGYAPVAGTDDWSIGVTSYTSDFMGATYSSIIVILILLVLVLVASSLIAFRIATGISNPIRACAERLSLLAQGDLNSETPHFERKDEIGTLSQATLSIVECLQEVIGDIDYLLDEMSNGNFNVKTRGDEIYRGDIFEVLKSIRKINRGLSRTLSQINTAAEQVSAGAEQVSSGAQALAQGATEQASAVQELSATVAEINSGVQQNSAAAKEAMDKANKAGEQVTLSDQKMEELRQAMTTILEGHQEIGQIIATIENIAFQTNILALNAAVEAARAGTAGKGFAVVADEVRNLASKSDQAAKQTKELIEHSAQNVETGSRLSEEASAALNQTKELTSGMLQLIDQVANNVIAEANSMAQVSEGIDQISSVVQTNSATAEESAAASEELSGQSQLLKELVGQFTLRTDT</sequence>
<keyword evidence="4 9" id="KW-0812">Transmembrane</keyword>
<keyword evidence="8" id="KW-0807">Transducer</keyword>
<dbReference type="InterPro" id="IPR004089">
    <property type="entry name" value="MCPsignal_dom"/>
</dbReference>
<dbReference type="Gene3D" id="3.30.450.20">
    <property type="entry name" value="PAS domain"/>
    <property type="match status" value="1"/>
</dbReference>
<comment type="subcellular location">
    <subcellularLocation>
        <location evidence="1">Cell membrane</location>
        <topology evidence="1">Multi-pass membrane protein</topology>
    </subcellularLocation>
</comment>
<dbReference type="GO" id="GO:0006935">
    <property type="term" value="P:chemotaxis"/>
    <property type="evidence" value="ECO:0007669"/>
    <property type="project" value="UniProtKB-KW"/>
</dbReference>
<dbReference type="EMBL" id="DXDX01000218">
    <property type="protein sequence ID" value="HIY22647.1"/>
    <property type="molecule type" value="Genomic_DNA"/>
</dbReference>
<dbReference type="InterPro" id="IPR003660">
    <property type="entry name" value="HAMP_dom"/>
</dbReference>
<comment type="similarity">
    <text evidence="7">Belongs to the methyl-accepting chemotaxis (MCP) protein family.</text>
</comment>
<reference evidence="12" key="1">
    <citation type="journal article" date="2021" name="PeerJ">
        <title>Extensive microbial diversity within the chicken gut microbiome revealed by metagenomics and culture.</title>
        <authorList>
            <person name="Gilroy R."/>
            <person name="Ravi A."/>
            <person name="Getino M."/>
            <person name="Pursley I."/>
            <person name="Horton D.L."/>
            <person name="Alikhan N.F."/>
            <person name="Baker D."/>
            <person name="Gharbi K."/>
            <person name="Hall N."/>
            <person name="Watson M."/>
            <person name="Adriaenssens E.M."/>
            <person name="Foster-Nyarko E."/>
            <person name="Jarju S."/>
            <person name="Secka A."/>
            <person name="Antonio M."/>
            <person name="Oren A."/>
            <person name="Chaudhuri R.R."/>
            <person name="La Ragione R."/>
            <person name="Hildebrand F."/>
            <person name="Pallen M.J."/>
        </authorList>
    </citation>
    <scope>NUCLEOTIDE SEQUENCE</scope>
    <source>
        <strain evidence="12">ChiBcec16_6824</strain>
    </source>
</reference>
<dbReference type="InterPro" id="IPR029151">
    <property type="entry name" value="Sensor-like_sf"/>
</dbReference>
<dbReference type="SUPFAM" id="SSF103190">
    <property type="entry name" value="Sensory domain-like"/>
    <property type="match status" value="1"/>
</dbReference>
<feature type="domain" description="HAMP" evidence="11">
    <location>
        <begin position="305"/>
        <end position="358"/>
    </location>
</feature>
<gene>
    <name evidence="12" type="ORF">H9841_12210</name>
</gene>
<keyword evidence="3" id="KW-0145">Chemotaxis</keyword>
<dbReference type="Pfam" id="PF00672">
    <property type="entry name" value="HAMP"/>
    <property type="match status" value="1"/>
</dbReference>
<dbReference type="SUPFAM" id="SSF58104">
    <property type="entry name" value="Methyl-accepting chemotaxis protein (MCP) signaling domain"/>
    <property type="match status" value="1"/>
</dbReference>
<evidence type="ECO:0000256" key="1">
    <source>
        <dbReference type="ARBA" id="ARBA00004651"/>
    </source>
</evidence>
<evidence type="ECO:0000313" key="13">
    <source>
        <dbReference type="Proteomes" id="UP000823868"/>
    </source>
</evidence>
<dbReference type="PANTHER" id="PTHR43531">
    <property type="entry name" value="PROTEIN ICFG"/>
    <property type="match status" value="1"/>
</dbReference>
<keyword evidence="5 9" id="KW-1133">Transmembrane helix</keyword>
<dbReference type="Proteomes" id="UP000823868">
    <property type="component" value="Unassembled WGS sequence"/>
</dbReference>
<dbReference type="Gene3D" id="1.10.287.950">
    <property type="entry name" value="Methyl-accepting chemotaxis protein"/>
    <property type="match status" value="1"/>
</dbReference>
<evidence type="ECO:0000256" key="7">
    <source>
        <dbReference type="ARBA" id="ARBA00029447"/>
    </source>
</evidence>
<dbReference type="InterPro" id="IPR051310">
    <property type="entry name" value="MCP_chemotaxis"/>
</dbReference>
<evidence type="ECO:0000256" key="2">
    <source>
        <dbReference type="ARBA" id="ARBA00022475"/>
    </source>
</evidence>
<reference evidence="12" key="2">
    <citation type="submission" date="2021-04" db="EMBL/GenBank/DDBJ databases">
        <authorList>
            <person name="Gilroy R."/>
        </authorList>
    </citation>
    <scope>NUCLEOTIDE SEQUENCE</scope>
    <source>
        <strain evidence="12">ChiBcec16_6824</strain>
    </source>
</reference>
<keyword evidence="6 9" id="KW-0472">Membrane</keyword>
<name>A0A9D1YBL6_9FIRM</name>
<accession>A0A9D1YBL6</accession>
<proteinExistence type="inferred from homology"/>
<evidence type="ECO:0000313" key="12">
    <source>
        <dbReference type="EMBL" id="HIY22647.1"/>
    </source>
</evidence>
<protein>
    <submittedName>
        <fullName evidence="12">HAMP domain-containing protein</fullName>
    </submittedName>
</protein>
<dbReference type="Pfam" id="PF02743">
    <property type="entry name" value="dCache_1"/>
    <property type="match status" value="1"/>
</dbReference>
<dbReference type="InterPro" id="IPR033479">
    <property type="entry name" value="dCache_1"/>
</dbReference>
<feature type="transmembrane region" description="Helical" evidence="9">
    <location>
        <begin position="279"/>
        <end position="301"/>
    </location>
</feature>
<evidence type="ECO:0000256" key="9">
    <source>
        <dbReference type="SAM" id="Phobius"/>
    </source>
</evidence>
<dbReference type="GO" id="GO:0007165">
    <property type="term" value="P:signal transduction"/>
    <property type="evidence" value="ECO:0007669"/>
    <property type="project" value="UniProtKB-KW"/>
</dbReference>
<dbReference type="CDD" id="cd12912">
    <property type="entry name" value="PDC2_MCP_like"/>
    <property type="match status" value="1"/>
</dbReference>
<keyword evidence="2" id="KW-1003">Cell membrane</keyword>
<organism evidence="12 13">
    <name type="scientific">Candidatus Flavonifractor merdigallinarum</name>
    <dbReference type="NCBI Taxonomy" id="2838589"/>
    <lineage>
        <taxon>Bacteria</taxon>
        <taxon>Bacillati</taxon>
        <taxon>Bacillota</taxon>
        <taxon>Clostridia</taxon>
        <taxon>Eubacteriales</taxon>
        <taxon>Oscillospiraceae</taxon>
        <taxon>Flavonifractor</taxon>
    </lineage>
</organism>
<evidence type="ECO:0000259" key="10">
    <source>
        <dbReference type="PROSITE" id="PS50111"/>
    </source>
</evidence>
<evidence type="ECO:0000256" key="8">
    <source>
        <dbReference type="PROSITE-ProRule" id="PRU00284"/>
    </source>
</evidence>
<dbReference type="GO" id="GO:0005886">
    <property type="term" value="C:plasma membrane"/>
    <property type="evidence" value="ECO:0007669"/>
    <property type="project" value="UniProtKB-SubCell"/>
</dbReference>
<dbReference type="Gene3D" id="6.10.340.10">
    <property type="match status" value="1"/>
</dbReference>
<evidence type="ECO:0000256" key="3">
    <source>
        <dbReference type="ARBA" id="ARBA00022500"/>
    </source>
</evidence>